<reference evidence="7" key="2">
    <citation type="submission" date="2016-04" db="EMBL/GenBank/DDBJ databases">
        <title>First Complete Genome Sequence of a Subdivision 6 Acidobacterium.</title>
        <authorList>
            <person name="Huang S."/>
            <person name="Vieira S."/>
            <person name="Bunk B."/>
            <person name="Riedel T."/>
            <person name="Sproeer C."/>
            <person name="Overmann J."/>
        </authorList>
    </citation>
    <scope>NUCLEOTIDE SEQUENCE [LARGE SCALE GENOMIC DNA]</scope>
    <source>
        <strain evidence="7">DSM 100886 HEG_-6_39</strain>
    </source>
</reference>
<keyword evidence="7" id="KW-1185">Reference proteome</keyword>
<dbReference type="SUPFAM" id="SSF46894">
    <property type="entry name" value="C-terminal effector domain of the bipartite response regulators"/>
    <property type="match status" value="1"/>
</dbReference>
<dbReference type="KEGG" id="abac:LuPra_05511"/>
<name>A0A143PVM2_LUTPR</name>
<dbReference type="InterPro" id="IPR001789">
    <property type="entry name" value="Sig_transdc_resp-reg_receiver"/>
</dbReference>
<reference evidence="6 7" key="1">
    <citation type="journal article" date="2016" name="Genome Announc.">
        <title>First Complete Genome Sequence of a Subdivision 6 Acidobacterium Strain.</title>
        <authorList>
            <person name="Huang S."/>
            <person name="Vieira S."/>
            <person name="Bunk B."/>
            <person name="Riedel T."/>
            <person name="Sproer C."/>
            <person name="Overmann J."/>
        </authorList>
    </citation>
    <scope>NUCLEOTIDE SEQUENCE [LARGE SCALE GENOMIC DNA]</scope>
    <source>
        <strain evidence="7">DSM 100886 HEG_-6_39</strain>
    </source>
</reference>
<dbReference type="GO" id="GO:0003677">
    <property type="term" value="F:DNA binding"/>
    <property type="evidence" value="ECO:0007669"/>
    <property type="project" value="UniProtKB-KW"/>
</dbReference>
<dbReference type="Proteomes" id="UP000076079">
    <property type="component" value="Chromosome"/>
</dbReference>
<organism evidence="6 7">
    <name type="scientific">Luteitalea pratensis</name>
    <dbReference type="NCBI Taxonomy" id="1855912"/>
    <lineage>
        <taxon>Bacteria</taxon>
        <taxon>Pseudomonadati</taxon>
        <taxon>Acidobacteriota</taxon>
        <taxon>Vicinamibacteria</taxon>
        <taxon>Vicinamibacterales</taxon>
        <taxon>Vicinamibacteraceae</taxon>
        <taxon>Luteitalea</taxon>
    </lineage>
</organism>
<dbReference type="InterPro" id="IPR039420">
    <property type="entry name" value="WalR-like"/>
</dbReference>
<evidence type="ECO:0000259" key="4">
    <source>
        <dbReference type="PROSITE" id="PS50043"/>
    </source>
</evidence>
<dbReference type="STRING" id="1855912.LuPra_05511"/>
<dbReference type="InterPro" id="IPR011006">
    <property type="entry name" value="CheY-like_superfamily"/>
</dbReference>
<dbReference type="InterPro" id="IPR000792">
    <property type="entry name" value="Tscrpt_reg_LuxR_C"/>
</dbReference>
<feature type="domain" description="Response regulatory" evidence="5">
    <location>
        <begin position="3"/>
        <end position="119"/>
    </location>
</feature>
<dbReference type="PANTHER" id="PTHR43214:SF43">
    <property type="entry name" value="TWO-COMPONENT RESPONSE REGULATOR"/>
    <property type="match status" value="1"/>
</dbReference>
<gene>
    <name evidence="6" type="primary">uvrY</name>
    <name evidence="6" type="ORF">LuPra_05511</name>
</gene>
<dbReference type="AlphaFoldDB" id="A0A143PVM2"/>
<evidence type="ECO:0000313" key="6">
    <source>
        <dbReference type="EMBL" id="AMY12238.1"/>
    </source>
</evidence>
<dbReference type="PROSITE" id="PS50043">
    <property type="entry name" value="HTH_LUXR_2"/>
    <property type="match status" value="1"/>
</dbReference>
<dbReference type="InterPro" id="IPR016032">
    <property type="entry name" value="Sig_transdc_resp-reg_C-effctor"/>
</dbReference>
<dbReference type="PRINTS" id="PR00038">
    <property type="entry name" value="HTHLUXR"/>
</dbReference>
<dbReference type="Pfam" id="PF00072">
    <property type="entry name" value="Response_reg"/>
    <property type="match status" value="1"/>
</dbReference>
<dbReference type="PANTHER" id="PTHR43214">
    <property type="entry name" value="TWO-COMPONENT RESPONSE REGULATOR"/>
    <property type="match status" value="1"/>
</dbReference>
<evidence type="ECO:0000256" key="1">
    <source>
        <dbReference type="ARBA" id="ARBA00022553"/>
    </source>
</evidence>
<dbReference type="SUPFAM" id="SSF52172">
    <property type="entry name" value="CheY-like"/>
    <property type="match status" value="1"/>
</dbReference>
<dbReference type="EMBL" id="CP015136">
    <property type="protein sequence ID" value="AMY12238.1"/>
    <property type="molecule type" value="Genomic_DNA"/>
</dbReference>
<feature type="modified residue" description="4-aspartylphosphate" evidence="3">
    <location>
        <position position="54"/>
    </location>
</feature>
<dbReference type="PROSITE" id="PS50110">
    <property type="entry name" value="RESPONSE_REGULATORY"/>
    <property type="match status" value="1"/>
</dbReference>
<dbReference type="Gene3D" id="3.40.50.2300">
    <property type="match status" value="1"/>
</dbReference>
<evidence type="ECO:0000259" key="5">
    <source>
        <dbReference type="PROSITE" id="PS50110"/>
    </source>
</evidence>
<dbReference type="SMART" id="SM00421">
    <property type="entry name" value="HTH_LUXR"/>
    <property type="match status" value="1"/>
</dbReference>
<dbReference type="GO" id="GO:0000160">
    <property type="term" value="P:phosphorelay signal transduction system"/>
    <property type="evidence" value="ECO:0007669"/>
    <property type="project" value="InterPro"/>
</dbReference>
<evidence type="ECO:0000313" key="7">
    <source>
        <dbReference type="Proteomes" id="UP000076079"/>
    </source>
</evidence>
<dbReference type="SMART" id="SM00448">
    <property type="entry name" value="REC"/>
    <property type="match status" value="1"/>
</dbReference>
<dbReference type="InterPro" id="IPR058245">
    <property type="entry name" value="NreC/VraR/RcsB-like_REC"/>
</dbReference>
<protein>
    <submittedName>
        <fullName evidence="6">Response regulator UvrY</fullName>
    </submittedName>
</protein>
<dbReference type="CDD" id="cd17535">
    <property type="entry name" value="REC_NarL-like"/>
    <property type="match status" value="1"/>
</dbReference>
<dbReference type="CDD" id="cd06170">
    <property type="entry name" value="LuxR_C_like"/>
    <property type="match status" value="1"/>
</dbReference>
<feature type="domain" description="HTH luxR-type" evidence="4">
    <location>
        <begin position="146"/>
        <end position="211"/>
    </location>
</feature>
<accession>A0A143PVM2</accession>
<dbReference type="GO" id="GO:0006355">
    <property type="term" value="P:regulation of DNA-templated transcription"/>
    <property type="evidence" value="ECO:0007669"/>
    <property type="project" value="InterPro"/>
</dbReference>
<dbReference type="Pfam" id="PF00196">
    <property type="entry name" value="GerE"/>
    <property type="match status" value="1"/>
</dbReference>
<keyword evidence="2" id="KW-0238">DNA-binding</keyword>
<proteinExistence type="predicted"/>
<evidence type="ECO:0000256" key="2">
    <source>
        <dbReference type="ARBA" id="ARBA00023125"/>
    </source>
</evidence>
<evidence type="ECO:0000256" key="3">
    <source>
        <dbReference type="PROSITE-ProRule" id="PRU00169"/>
    </source>
</evidence>
<sequence>MIRVILVDDHALVRQGFRRIIEEEPGLSVVGEAGTAQDGVALARKERPDVVLMDMSMPDANGIHAAREILRERPETRILVLSMYSDAQYVRSALDAGVSGYILKSALETDLTRAVRAVAGGQQYLSPELSHVLIRALREKQDTPAAPDVFDQLTQREKQVLQLIAHGKSNKEIAALLNLSVNTVAVHRANLMSTLGVHKAAELVLFAVRKGLVLPE</sequence>
<keyword evidence="1 3" id="KW-0597">Phosphoprotein</keyword>